<dbReference type="PANTHER" id="PTHR42776:SF27">
    <property type="entry name" value="DIPEPTIDYL PEPTIDASE FAMILY MEMBER 6"/>
    <property type="match status" value="1"/>
</dbReference>
<proteinExistence type="predicted"/>
<dbReference type="AlphaFoldDB" id="A0AAE4YCU5"/>
<sequence length="579" mass="63651">MKTVARKWARLPEVYQVRASGDGVWGFWTGKGDHGADVFCAPVAGGHPEQLTFGVDHHEIRDVSGDGMQLILGQSRNGSEHDHLLLLDRRLGNKLRLLTPKQESHFLYGGAFFDGGVVFLADHDYATGHGVSGAILWWQDLETGARRELGRLPRLGAGPEVSPDGKRLLLNVSTRAAGSGQVWLWDGALREVLCLGERENTRGTWIDDDQIAVVSDHQGRDRVGVLSLEGGLEWLGGEPDFCPHEVIAGHGRWAVVSHDHGQVRAHEWRGAWEPIANPSSRRSFLPWAALPDGWLGEAYDADAPHEVWAAQPEKPRRLDVFKGPGTPTPRDFRWKAPDGAEVQGWLYLPEAPRGLVVKVHGGPTWHSEDWCHPWIGFLTEMGWAVLDPNYRGSTGFGRDWREAIKLQGWGAEEQADIRAGIEAALALGIPPKVAVAGVSYGGFSSFYAITRMADLVGAAIPVCGMWELALDYQATGQDHLRDYSIEMMGGTPEEVPERYLNGSPASFVDQVKGQVLVVQGLCDTNVSPENAHAALRDLRAAGHKPEELFFKDEGHGITRPANLETFFLRAQAFLEKSLC</sequence>
<reference evidence="3" key="1">
    <citation type="submission" date="2020-01" db="EMBL/GenBank/DDBJ databases">
        <authorList>
            <person name="Chen W.-M."/>
        </authorList>
    </citation>
    <scope>NUCLEOTIDE SEQUENCE</scope>
    <source>
        <strain evidence="3">CYK-10</strain>
    </source>
</reference>
<dbReference type="SUPFAM" id="SSF69304">
    <property type="entry name" value="Tricorn protease N-terminal domain"/>
    <property type="match status" value="1"/>
</dbReference>
<accession>A0AAE4YCU5</accession>
<dbReference type="PANTHER" id="PTHR42776">
    <property type="entry name" value="SERINE PEPTIDASE S9 FAMILY MEMBER"/>
    <property type="match status" value="1"/>
</dbReference>
<dbReference type="Pfam" id="PF00326">
    <property type="entry name" value="Peptidase_S9"/>
    <property type="match status" value="1"/>
</dbReference>
<dbReference type="Gene3D" id="2.120.10.30">
    <property type="entry name" value="TolB, C-terminal domain"/>
    <property type="match status" value="1"/>
</dbReference>
<comment type="caution">
    <text evidence="3">The sequence shown here is derived from an EMBL/GenBank/DDBJ whole genome shotgun (WGS) entry which is preliminary data.</text>
</comment>
<dbReference type="SUPFAM" id="SSF53474">
    <property type="entry name" value="alpha/beta-Hydrolases"/>
    <property type="match status" value="1"/>
</dbReference>
<evidence type="ECO:0000313" key="3">
    <source>
        <dbReference type="EMBL" id="NBZ89096.1"/>
    </source>
</evidence>
<dbReference type="InterPro" id="IPR011042">
    <property type="entry name" value="6-blade_b-propeller_TolB-like"/>
</dbReference>
<evidence type="ECO:0000259" key="2">
    <source>
        <dbReference type="Pfam" id="PF00326"/>
    </source>
</evidence>
<dbReference type="GO" id="GO:0004252">
    <property type="term" value="F:serine-type endopeptidase activity"/>
    <property type="evidence" value="ECO:0007669"/>
    <property type="project" value="TreeGrafter"/>
</dbReference>
<feature type="domain" description="Peptidase S9 prolyl oligopeptidase catalytic" evidence="2">
    <location>
        <begin position="377"/>
        <end position="578"/>
    </location>
</feature>
<protein>
    <submittedName>
        <fullName evidence="3">Prolyl oligopeptidase family serine peptidase</fullName>
    </submittedName>
</protein>
<dbReference type="Proteomes" id="UP001193501">
    <property type="component" value="Unassembled WGS sequence"/>
</dbReference>
<dbReference type="GO" id="GO:0006508">
    <property type="term" value="P:proteolysis"/>
    <property type="evidence" value="ECO:0007669"/>
    <property type="project" value="InterPro"/>
</dbReference>
<keyword evidence="4" id="KW-1185">Reference proteome</keyword>
<dbReference type="EMBL" id="JAABNR010000017">
    <property type="protein sequence ID" value="NBZ89096.1"/>
    <property type="molecule type" value="Genomic_DNA"/>
</dbReference>
<dbReference type="RefSeq" id="WP_168775897.1">
    <property type="nucleotide sequence ID" value="NZ_JAABNR010000017.1"/>
</dbReference>
<name>A0AAE4YCU5_9RHOB</name>
<dbReference type="InterPro" id="IPR029058">
    <property type="entry name" value="AB_hydrolase_fold"/>
</dbReference>
<dbReference type="InterPro" id="IPR001375">
    <property type="entry name" value="Peptidase_S9_cat"/>
</dbReference>
<dbReference type="Gene3D" id="3.40.50.1820">
    <property type="entry name" value="alpha/beta hydrolase"/>
    <property type="match status" value="1"/>
</dbReference>
<keyword evidence="1" id="KW-0378">Hydrolase</keyword>
<gene>
    <name evidence="3" type="ORF">GV832_16025</name>
</gene>
<organism evidence="3 4">
    <name type="scientific">Stagnihabitans tardus</name>
    <dbReference type="NCBI Taxonomy" id="2699202"/>
    <lineage>
        <taxon>Bacteria</taxon>
        <taxon>Pseudomonadati</taxon>
        <taxon>Pseudomonadota</taxon>
        <taxon>Alphaproteobacteria</taxon>
        <taxon>Rhodobacterales</taxon>
        <taxon>Paracoccaceae</taxon>
        <taxon>Stagnihabitans</taxon>
    </lineage>
</organism>
<evidence type="ECO:0000256" key="1">
    <source>
        <dbReference type="ARBA" id="ARBA00022801"/>
    </source>
</evidence>
<evidence type="ECO:0000313" key="4">
    <source>
        <dbReference type="Proteomes" id="UP001193501"/>
    </source>
</evidence>